<dbReference type="Pfam" id="PF07698">
    <property type="entry name" value="7TM-7TMR_HD"/>
    <property type="match status" value="1"/>
</dbReference>
<feature type="transmembrane region" description="Helical" evidence="1">
    <location>
        <begin position="282"/>
        <end position="302"/>
    </location>
</feature>
<dbReference type="InterPro" id="IPR011624">
    <property type="entry name" value="Metal-dep_PHydrolase_7TM_extra"/>
</dbReference>
<gene>
    <name evidence="3" type="ORF">A1A1_03407</name>
</gene>
<dbReference type="EMBL" id="AJYB01000011">
    <property type="protein sequence ID" value="EIM07867.1"/>
    <property type="molecule type" value="Genomic_DNA"/>
</dbReference>
<dbReference type="PANTHER" id="PTHR36442">
    <property type="entry name" value="CYCLIC-DI-AMP PHOSPHODIESTERASE PGPH"/>
    <property type="match status" value="1"/>
</dbReference>
<organism evidence="3 4">
    <name type="scientific">Planococcus antarcticus DSM 14505</name>
    <dbReference type="NCBI Taxonomy" id="1185653"/>
    <lineage>
        <taxon>Bacteria</taxon>
        <taxon>Bacillati</taxon>
        <taxon>Bacillota</taxon>
        <taxon>Bacilli</taxon>
        <taxon>Bacillales</taxon>
        <taxon>Caryophanaceae</taxon>
        <taxon>Planococcus</taxon>
    </lineage>
</organism>
<keyword evidence="1" id="KW-0472">Membrane</keyword>
<proteinExistence type="predicted"/>
<name>A0AA87IPH4_9BACL</name>
<feature type="transmembrane region" description="Helical" evidence="1">
    <location>
        <begin position="389"/>
        <end position="406"/>
    </location>
</feature>
<dbReference type="NCBIfam" id="TIGR00277">
    <property type="entry name" value="HDIG"/>
    <property type="match status" value="1"/>
</dbReference>
<dbReference type="SUPFAM" id="SSF109604">
    <property type="entry name" value="HD-domain/PDEase-like"/>
    <property type="match status" value="1"/>
</dbReference>
<dbReference type="Gene3D" id="1.10.3210.10">
    <property type="entry name" value="Hypothetical protein af1432"/>
    <property type="match status" value="1"/>
</dbReference>
<dbReference type="InterPro" id="IPR003607">
    <property type="entry name" value="HD/PDEase_dom"/>
</dbReference>
<reference evidence="3 4" key="1">
    <citation type="journal article" date="2012" name="J. Bacteriol.">
        <title>Genome Sequence of the Antarctic Psychrophile Bacterium Planococcus antarcticus DSM 14505.</title>
        <authorList>
            <person name="Margolles A."/>
            <person name="Gueimonde M."/>
            <person name="Sanchez B."/>
        </authorList>
    </citation>
    <scope>NUCLEOTIDE SEQUENCE [LARGE SCALE GENOMIC DNA]</scope>
    <source>
        <strain evidence="3 4">DSM 14505</strain>
    </source>
</reference>
<feature type="domain" description="HD" evidence="2">
    <location>
        <begin position="504"/>
        <end position="646"/>
    </location>
</feature>
<keyword evidence="1" id="KW-0812">Transmembrane</keyword>
<dbReference type="PANTHER" id="PTHR36442:SF1">
    <property type="entry name" value="CYCLIC-DI-AMP PHOSPHODIESTERASE PGPH"/>
    <property type="match status" value="1"/>
</dbReference>
<dbReference type="InterPro" id="IPR011621">
    <property type="entry name" value="Metal-dep_PHydrolase_7TM_intra"/>
</dbReference>
<comment type="caution">
    <text evidence="3">The sequence shown here is derived from an EMBL/GenBank/DDBJ whole genome shotgun (WGS) entry which is preliminary data.</text>
</comment>
<feature type="transmembrane region" description="Helical" evidence="1">
    <location>
        <begin position="340"/>
        <end position="359"/>
    </location>
</feature>
<protein>
    <recommendedName>
        <fullName evidence="2">HD domain-containing protein</fullName>
    </recommendedName>
</protein>
<dbReference type="Pfam" id="PF01966">
    <property type="entry name" value="HD"/>
    <property type="match status" value="1"/>
</dbReference>
<dbReference type="AlphaFoldDB" id="A0AA87IPH4"/>
<dbReference type="SMART" id="SM00471">
    <property type="entry name" value="HDc"/>
    <property type="match status" value="1"/>
</dbReference>
<accession>A0AA87IPH4</accession>
<dbReference type="InterPro" id="IPR006674">
    <property type="entry name" value="HD_domain"/>
</dbReference>
<keyword evidence="1" id="KW-1133">Transmembrane helix</keyword>
<dbReference type="InterPro" id="IPR006675">
    <property type="entry name" value="HDIG_dom"/>
</dbReference>
<evidence type="ECO:0000313" key="4">
    <source>
        <dbReference type="Proteomes" id="UP000004725"/>
    </source>
</evidence>
<sequence>MRGVGMRQRAQQIFEKLGYRKLMVIGILMTGLILYGFLMNSVRGNTYDISLFQLSSETIRSEKTVEDPIKTEMERKRLAEEVVPSYQFMDEIAENQSAVIESLFGYLFDAKSGTEKNKEADSTEAMIAQLKEDLRLMETSENGLRLTDDMLDSLLSLSNDSLLRVQQELNSLLQSYLSDPVRVEEVARIRTEIEQDIRRSEQIPDDVVQAGVTIGRFGIIPNELVNEELTASQVEQVRNSVEPTRILQGQVLVQEGQVVDREVYRQLELAGMTEEQLNYKPLLGLLIFVVIAMGLMLAVMSRSQEDDRIKTTELLVMIVVITISLSLMKLLYAISENFDLVISFIFPTALAGMLVRLLINERAAVYVTILISAAAGIMLQNGYSASLQVDVALYILFSGLTAIYLIDRDGGHGRLLQISLAVAGVNVLFVAIYLLIGQTQYNLSEIGFYFTAAVISGLLSGALAIGLLPFFESAFGMLSTMRLIELSNPNHPLLKKILMETPGTYHHSLMVANLADASCEAIGANGLLARVGCYYHDIGKTKKPQFFIENQVNIENPHDRLPPEKSRDIILAHSVQGANMLKNHKMPKEIVDVAAQHHGTSILKFFYYKAKEIDPDIDEESFRYEGPKPQTKEIAIICIADSLEAAVRSMKEPTSEKIKKMVDAIVEDKLKDGQFDECDISLKELKKVKAVMCETLNGIFHSRIEYPKETN</sequence>
<dbReference type="PROSITE" id="PS51831">
    <property type="entry name" value="HD"/>
    <property type="match status" value="1"/>
</dbReference>
<dbReference type="Pfam" id="PF07697">
    <property type="entry name" value="7TMR-HDED"/>
    <property type="match status" value="1"/>
</dbReference>
<evidence type="ECO:0000259" key="2">
    <source>
        <dbReference type="PROSITE" id="PS51831"/>
    </source>
</evidence>
<evidence type="ECO:0000313" key="3">
    <source>
        <dbReference type="EMBL" id="EIM07867.1"/>
    </source>
</evidence>
<dbReference type="InterPro" id="IPR052722">
    <property type="entry name" value="PgpH_phosphodiesterase"/>
</dbReference>
<feature type="transmembrane region" description="Helical" evidence="1">
    <location>
        <begin position="314"/>
        <end position="334"/>
    </location>
</feature>
<feature type="transmembrane region" description="Helical" evidence="1">
    <location>
        <begin position="418"/>
        <end position="436"/>
    </location>
</feature>
<feature type="transmembrane region" description="Helical" evidence="1">
    <location>
        <begin position="21"/>
        <end position="38"/>
    </location>
</feature>
<dbReference type="CDD" id="cd00077">
    <property type="entry name" value="HDc"/>
    <property type="match status" value="1"/>
</dbReference>
<evidence type="ECO:0000256" key="1">
    <source>
        <dbReference type="SAM" id="Phobius"/>
    </source>
</evidence>
<dbReference type="Proteomes" id="UP000004725">
    <property type="component" value="Unassembled WGS sequence"/>
</dbReference>
<feature type="transmembrane region" description="Helical" evidence="1">
    <location>
        <begin position="448"/>
        <end position="471"/>
    </location>
</feature>